<organism evidence="3 4">
    <name type="scientific">Hortaea werneckii</name>
    <name type="common">Black yeast</name>
    <name type="synonym">Cladosporium werneckii</name>
    <dbReference type="NCBI Taxonomy" id="91943"/>
    <lineage>
        <taxon>Eukaryota</taxon>
        <taxon>Fungi</taxon>
        <taxon>Dikarya</taxon>
        <taxon>Ascomycota</taxon>
        <taxon>Pezizomycotina</taxon>
        <taxon>Dothideomycetes</taxon>
        <taxon>Dothideomycetidae</taxon>
        <taxon>Mycosphaerellales</taxon>
        <taxon>Teratosphaeriaceae</taxon>
        <taxon>Hortaea</taxon>
    </lineage>
</organism>
<keyword evidence="1" id="KW-0560">Oxidoreductase</keyword>
<evidence type="ECO:0000313" key="3">
    <source>
        <dbReference type="EMBL" id="RMY83667.1"/>
    </source>
</evidence>
<dbReference type="Gene3D" id="3.40.50.1970">
    <property type="match status" value="1"/>
</dbReference>
<feature type="domain" description="Alcohol dehydrogenase iron-type/glycerol dehydrogenase GldA" evidence="2">
    <location>
        <begin position="41"/>
        <end position="214"/>
    </location>
</feature>
<accession>A0A3M7F4S3</accession>
<dbReference type="GO" id="GO:0005739">
    <property type="term" value="C:mitochondrion"/>
    <property type="evidence" value="ECO:0007669"/>
    <property type="project" value="TreeGrafter"/>
</dbReference>
<comment type="caution">
    <text evidence="3">The sequence shown here is derived from an EMBL/GenBank/DDBJ whole genome shotgun (WGS) entry which is preliminary data.</text>
</comment>
<name>A0A3M7F4S3_HORWE</name>
<dbReference type="Gene3D" id="1.20.1090.10">
    <property type="entry name" value="Dehydroquinate synthase-like - alpha domain"/>
    <property type="match status" value="1"/>
</dbReference>
<gene>
    <name evidence="3" type="ORF">D0862_11632</name>
</gene>
<dbReference type="EMBL" id="QWIQ01000516">
    <property type="protein sequence ID" value="RMY83667.1"/>
    <property type="molecule type" value="Genomic_DNA"/>
</dbReference>
<evidence type="ECO:0000313" key="4">
    <source>
        <dbReference type="Proteomes" id="UP000281468"/>
    </source>
</evidence>
<protein>
    <recommendedName>
        <fullName evidence="2">Alcohol dehydrogenase iron-type/glycerol dehydrogenase GldA domain-containing protein</fullName>
    </recommendedName>
</protein>
<proteinExistence type="predicted"/>
<reference evidence="3 4" key="1">
    <citation type="journal article" date="2018" name="BMC Genomics">
        <title>Genomic evidence for intraspecific hybridization in a clonal and extremely halotolerant yeast.</title>
        <authorList>
            <person name="Gostincar C."/>
            <person name="Stajich J.E."/>
            <person name="Zupancic J."/>
            <person name="Zalar P."/>
            <person name="Gunde-Cimerman N."/>
        </authorList>
    </citation>
    <scope>NUCLEOTIDE SEQUENCE [LARGE SCALE GENOMIC DNA]</scope>
    <source>
        <strain evidence="3 4">EXF-171</strain>
    </source>
</reference>
<evidence type="ECO:0000259" key="2">
    <source>
        <dbReference type="Pfam" id="PF00465"/>
    </source>
</evidence>
<dbReference type="InterPro" id="IPR001670">
    <property type="entry name" value="ADH_Fe/GldA"/>
</dbReference>
<dbReference type="GO" id="GO:0046872">
    <property type="term" value="F:metal ion binding"/>
    <property type="evidence" value="ECO:0007669"/>
    <property type="project" value="InterPro"/>
</dbReference>
<dbReference type="SUPFAM" id="SSF56796">
    <property type="entry name" value="Dehydroquinate synthase-like"/>
    <property type="match status" value="1"/>
</dbReference>
<dbReference type="Proteomes" id="UP000281468">
    <property type="component" value="Unassembled WGS sequence"/>
</dbReference>
<sequence>MAALEGESYRPAFPSLTHLDYPAYVSSDADFDQVCAHHVNHTLGVHRVYIVASRSHLLNTEDIHKLEQALDDRHVATWPGFSAHTPWDEDLDATKDAMQKEADCIVALGAVGLIDGAKAMLLFLANGIFTLEELREFQAKGADTQKRLLSSSPYAQSIPIKDIPCVSPSVPLICIPTTLSGGEYSHFFGGTDMETGHKSILGHPFCGPRLIINDARLTTTTPDGIWRSIGMRGIDHCVETFCRLKPVDTEIDRGVLEGFKCLVLGLLRTNKDSHDEQARLDCMLGVNRVMITLKKGITPGASYGIGRQLGTMGGDLGEMSCFLLRGDLEGETNCALLPAILEYNARVSVEKQESMKAALWSEPSVSLILKQRGLVQTSSDLADALDAVLHELNLPRPRKEPDVGKDGYSTLAKNRLKHSCCIADHLPDQKEIQILRFVFGFIE</sequence>
<dbReference type="GO" id="GO:0004022">
    <property type="term" value="F:alcohol dehydrogenase (NAD+) activity"/>
    <property type="evidence" value="ECO:0007669"/>
    <property type="project" value="TreeGrafter"/>
</dbReference>
<dbReference type="AlphaFoldDB" id="A0A3M7F4S3"/>
<evidence type="ECO:0000256" key="1">
    <source>
        <dbReference type="ARBA" id="ARBA00023002"/>
    </source>
</evidence>
<dbReference type="InterPro" id="IPR039697">
    <property type="entry name" value="Alcohol_dehydrogenase_Fe"/>
</dbReference>
<dbReference type="PANTHER" id="PTHR11496:SF107">
    <property type="entry name" value="ALCOHOL DEHYDROGENASE, PUTATIVE (AFU_ORTHOLOGUE AFUA_1G06800)-RELATED"/>
    <property type="match status" value="1"/>
</dbReference>
<dbReference type="Pfam" id="PF00465">
    <property type="entry name" value="Fe-ADH"/>
    <property type="match status" value="1"/>
</dbReference>
<dbReference type="PANTHER" id="PTHR11496">
    <property type="entry name" value="ALCOHOL DEHYDROGENASE"/>
    <property type="match status" value="1"/>
</dbReference>